<dbReference type="CDD" id="cd01670">
    <property type="entry name" value="Death"/>
    <property type="match status" value="1"/>
</dbReference>
<dbReference type="GO" id="GO:0004725">
    <property type="term" value="F:protein tyrosine phosphatase activity"/>
    <property type="evidence" value="ECO:0007669"/>
    <property type="project" value="UniProtKB-EC"/>
</dbReference>
<keyword evidence="3" id="KW-0904">Protein phosphatase</keyword>
<dbReference type="InterPro" id="IPR016130">
    <property type="entry name" value="Tyr_Pase_AS"/>
</dbReference>
<reference evidence="10" key="1">
    <citation type="journal article" date="2010" name="Nature">
        <title>The Amphimedon queenslandica genome and the evolution of animal complexity.</title>
        <authorList>
            <person name="Srivastava M."/>
            <person name="Simakov O."/>
            <person name="Chapman J."/>
            <person name="Fahey B."/>
            <person name="Gauthier M.E."/>
            <person name="Mitros T."/>
            <person name="Richards G.S."/>
            <person name="Conaco C."/>
            <person name="Dacre M."/>
            <person name="Hellsten U."/>
            <person name="Larroux C."/>
            <person name="Putnam N.H."/>
            <person name="Stanke M."/>
            <person name="Adamska M."/>
            <person name="Darling A."/>
            <person name="Degnan S.M."/>
            <person name="Oakley T.H."/>
            <person name="Plachetzki D.C."/>
            <person name="Zhai Y."/>
            <person name="Adamski M."/>
            <person name="Calcino A."/>
            <person name="Cummins S.F."/>
            <person name="Goodstein D.M."/>
            <person name="Harris C."/>
            <person name="Jackson D.J."/>
            <person name="Leys S.P."/>
            <person name="Shu S."/>
            <person name="Woodcroft B.J."/>
            <person name="Vervoort M."/>
            <person name="Kosik K.S."/>
            <person name="Manning G."/>
            <person name="Degnan B.M."/>
            <person name="Rokhsar D.S."/>
        </authorList>
    </citation>
    <scope>NUCLEOTIDE SEQUENCE [LARGE SCALE GENOMIC DNA]</scope>
</reference>
<organism evidence="9">
    <name type="scientific">Amphimedon queenslandica</name>
    <name type="common">Sponge</name>
    <dbReference type="NCBI Taxonomy" id="400682"/>
    <lineage>
        <taxon>Eukaryota</taxon>
        <taxon>Metazoa</taxon>
        <taxon>Porifera</taxon>
        <taxon>Demospongiae</taxon>
        <taxon>Heteroscleromorpha</taxon>
        <taxon>Haplosclerida</taxon>
        <taxon>Niphatidae</taxon>
        <taxon>Amphimedon</taxon>
    </lineage>
</organism>
<dbReference type="InterPro" id="IPR000242">
    <property type="entry name" value="PTP_cat"/>
</dbReference>
<dbReference type="OrthoDB" id="10253954at2759"/>
<dbReference type="InterPro" id="IPR003595">
    <property type="entry name" value="Tyr_Pase_cat"/>
</dbReference>
<evidence type="ECO:0000313" key="9">
    <source>
        <dbReference type="EnsemblMetazoa" id="Aqu2.1.26895_001"/>
    </source>
</evidence>
<dbReference type="FunFam" id="3.90.190.10:FF:000102">
    <property type="entry name" value="Receptor-type tyrosine-protein phosphatase"/>
    <property type="match status" value="1"/>
</dbReference>
<dbReference type="InterPro" id="IPR011029">
    <property type="entry name" value="DEATH-like_dom_sf"/>
</dbReference>
<evidence type="ECO:0000256" key="2">
    <source>
        <dbReference type="ARBA" id="ARBA00022801"/>
    </source>
</evidence>
<evidence type="ECO:0000256" key="4">
    <source>
        <dbReference type="ARBA" id="ARBA00051722"/>
    </source>
</evidence>
<dbReference type="InParanoid" id="A0A1X7UGW7"/>
<keyword evidence="2" id="KW-0378">Hydrolase</keyword>
<dbReference type="PROSITE" id="PS00383">
    <property type="entry name" value="TYR_PHOSPHATASE_1"/>
    <property type="match status" value="1"/>
</dbReference>
<feature type="domain" description="Death" evidence="6">
    <location>
        <begin position="41"/>
        <end position="114"/>
    </location>
</feature>
<evidence type="ECO:0000259" key="6">
    <source>
        <dbReference type="PROSITE" id="PS50017"/>
    </source>
</evidence>
<evidence type="ECO:0000256" key="1">
    <source>
        <dbReference type="ARBA" id="ARBA00013064"/>
    </source>
</evidence>
<comment type="catalytic activity">
    <reaction evidence="4">
        <text>O-phospho-L-tyrosyl-[protein] + H2O = L-tyrosyl-[protein] + phosphate</text>
        <dbReference type="Rhea" id="RHEA:10684"/>
        <dbReference type="Rhea" id="RHEA-COMP:10136"/>
        <dbReference type="Rhea" id="RHEA-COMP:20101"/>
        <dbReference type="ChEBI" id="CHEBI:15377"/>
        <dbReference type="ChEBI" id="CHEBI:43474"/>
        <dbReference type="ChEBI" id="CHEBI:46858"/>
        <dbReference type="ChEBI" id="CHEBI:61978"/>
        <dbReference type="EC" id="3.1.3.48"/>
    </reaction>
</comment>
<dbReference type="PANTHER" id="PTHR19134">
    <property type="entry name" value="RECEPTOR-TYPE TYROSINE-PROTEIN PHOSPHATASE"/>
    <property type="match status" value="1"/>
</dbReference>
<dbReference type="SMART" id="SM00404">
    <property type="entry name" value="PTPc_motif"/>
    <property type="match status" value="2"/>
</dbReference>
<proteinExistence type="predicted"/>
<dbReference type="KEGG" id="aqu:109583444"/>
<evidence type="ECO:0000256" key="3">
    <source>
        <dbReference type="ARBA" id="ARBA00022912"/>
    </source>
</evidence>
<dbReference type="PANTHER" id="PTHR19134:SF553">
    <property type="entry name" value="TYROSINE-PROTEIN PHOSPHATASE 10D-RELATED"/>
    <property type="match status" value="1"/>
</dbReference>
<gene>
    <name evidence="9" type="primary">109583444</name>
</gene>
<accession>A0A1X7UGW7</accession>
<dbReference type="eggNOG" id="KOG4228">
    <property type="taxonomic scope" value="Eukaryota"/>
</dbReference>
<dbReference type="SUPFAM" id="SSF47986">
    <property type="entry name" value="DEATH domain"/>
    <property type="match status" value="1"/>
</dbReference>
<dbReference type="EnsemblMetazoa" id="Aqu2.1.26895_001">
    <property type="protein sequence ID" value="Aqu2.1.26895_001"/>
    <property type="gene ID" value="Aqu2.1.26895"/>
</dbReference>
<reference evidence="9" key="2">
    <citation type="submission" date="2017-05" db="UniProtKB">
        <authorList>
            <consortium name="EnsemblMetazoa"/>
        </authorList>
    </citation>
    <scope>IDENTIFICATION</scope>
</reference>
<dbReference type="Proteomes" id="UP000007879">
    <property type="component" value="Unassembled WGS sequence"/>
</dbReference>
<feature type="domain" description="Tyrosine specific protein phosphatases" evidence="8">
    <location>
        <begin position="678"/>
        <end position="750"/>
    </location>
</feature>
<dbReference type="PROSITE" id="PS50017">
    <property type="entry name" value="DEATH_DOMAIN"/>
    <property type="match status" value="1"/>
</dbReference>
<dbReference type="SMART" id="SM00194">
    <property type="entry name" value="PTPc"/>
    <property type="match status" value="1"/>
</dbReference>
<dbReference type="AlphaFoldDB" id="A0A1X7UGW7"/>
<dbReference type="GO" id="GO:0007165">
    <property type="term" value="P:signal transduction"/>
    <property type="evidence" value="ECO:0007669"/>
    <property type="project" value="InterPro"/>
</dbReference>
<feature type="compositionally biased region" description="Basic and acidic residues" evidence="5">
    <location>
        <begin position="1103"/>
        <end position="1113"/>
    </location>
</feature>
<evidence type="ECO:0000259" key="7">
    <source>
        <dbReference type="PROSITE" id="PS50055"/>
    </source>
</evidence>
<dbReference type="Gene3D" id="1.10.533.10">
    <property type="entry name" value="Death Domain, Fas"/>
    <property type="match status" value="1"/>
</dbReference>
<dbReference type="EC" id="3.1.3.48" evidence="1"/>
<feature type="domain" description="Tyrosine-protein phosphatase" evidence="7">
    <location>
        <begin position="778"/>
        <end position="1022"/>
    </location>
</feature>
<dbReference type="EnsemblMetazoa" id="XM_019998798.1">
    <property type="protein sequence ID" value="XP_019854357.1"/>
    <property type="gene ID" value="LOC109583444"/>
</dbReference>
<dbReference type="PROSITE" id="PS50055">
    <property type="entry name" value="TYR_PHOSPHATASE_PTP"/>
    <property type="match status" value="2"/>
</dbReference>
<feature type="region of interest" description="Disordered" evidence="5">
    <location>
        <begin position="1067"/>
        <end position="1113"/>
    </location>
</feature>
<dbReference type="PROSITE" id="PS50056">
    <property type="entry name" value="TYR_PHOSPHATASE_2"/>
    <property type="match status" value="1"/>
</dbReference>
<dbReference type="SUPFAM" id="SSF52799">
    <property type="entry name" value="(Phosphotyrosine protein) phosphatases II"/>
    <property type="match status" value="2"/>
</dbReference>
<feature type="domain" description="Tyrosine-protein phosphatase" evidence="7">
    <location>
        <begin position="503"/>
        <end position="759"/>
    </location>
</feature>
<evidence type="ECO:0000313" key="10">
    <source>
        <dbReference type="Proteomes" id="UP000007879"/>
    </source>
</evidence>
<dbReference type="Pfam" id="PF00102">
    <property type="entry name" value="Y_phosphatase"/>
    <property type="match status" value="2"/>
</dbReference>
<dbReference type="InterPro" id="IPR029021">
    <property type="entry name" value="Prot-tyrosine_phosphatase-like"/>
</dbReference>
<dbReference type="InterPro" id="IPR050348">
    <property type="entry name" value="Protein-Tyr_Phosphatase"/>
</dbReference>
<keyword evidence="10" id="KW-1185">Reference proteome</keyword>
<sequence>MASNMAESASVCESILSGRTLKISDLNEVIGLLKKHDCSKASYYELGLYLQLHDNTLKSIEQEYRGKVDRCFIECLGSWLRKADDVENPTIDTLIVALRGMGENAVADGINEEKQIHNLPKSEIMQDRPVATPTLKVDEDRPQQPMILGVHKMEHKIKSHSELNLVAFSLKQKYYDLVVAVRKSLIHHSIDIEGAKLLIKLFLQGETEDHSMLKICINSLQKVHDFDSLFYFLIDNHFIGYLNYNLLKRLSKHILQDVSLTNQFDNYEKEYAELLHKISCNNLIDLFQEWSDLSPNAPVGLPRISFRLDSPWLHSRFYTWVSTFGQFSWSYYAFLGQLRRNCVIVTYAILPFFLHDVMRDLKDPVILKKLEDKGVTVIELPQREEENFDTREEDPQIESTAKLEPLSRGFADMLNEISSVMQTTSSERNIPIATLGKEFIKFIESDIHAKPEDVISISTDASKSRTAIDERDMSPVFKPGINVQRTEFQEHVEQLNKNNQEMFKEIFESINSTSPDYKCDATLMAQEYDHTKNRFKDIGAFDHTRVVLQETPGVPHSHYINANYIKGYYDDKLYIATQYPSKETCDNFWRMVWEQKTVTIVMLTNVVDSFKYWPSDDEVCYGDIVVRADRNIELPNYVIRGFKVFNKRDRGKKERTILQFHYITWPNKNVPAQASHVLDFMRAINSANDSKECGPVVVHCSAGVGRTGTIIALDIALEQLKSENRVDIEGIVKVLRQQRTQMVQELCQFVFIYNAVLEDIVYGDMSTLIDEFSNHYIKSQEEATLITDEFNKIGAVKPPAQSYSGPSVVPFDYGEETMFTAHYLDGYWTPNLFIKSPCPTKDNTECFWRLIIHKKCSHIINLSPTDADTYSYISEFGTTGLKFGAITISVGRKKEFNAGFLTRDINIRNEEDSMLLRVKYIQYQDMFLKHCFPRVDKFMKFIQYCLVQVESCHHGNHPILMHDDGSNGPIGIFATLTYCLQRAKKERIINILQAANHHYLQSPGLIVNLQFYAYCYDCLMEYSNKLLKEEYFPSIHENIALIRGKLIHSPGPSHKIIKSNEEEGITLQTKESTHSKPHQTTSDDEEDITLPTRESTALSEPNKYTEDKRCDIL</sequence>
<dbReference type="InterPro" id="IPR000488">
    <property type="entry name" value="Death_dom"/>
</dbReference>
<dbReference type="PRINTS" id="PR00700">
    <property type="entry name" value="PRTYPHPHTASE"/>
</dbReference>
<evidence type="ECO:0000256" key="5">
    <source>
        <dbReference type="SAM" id="MobiDB-lite"/>
    </source>
</evidence>
<evidence type="ECO:0000259" key="8">
    <source>
        <dbReference type="PROSITE" id="PS50056"/>
    </source>
</evidence>
<protein>
    <recommendedName>
        <fullName evidence="1">protein-tyrosine-phosphatase</fullName>
        <ecNumber evidence="1">3.1.3.48</ecNumber>
    </recommendedName>
</protein>
<dbReference type="Gene3D" id="3.90.190.10">
    <property type="entry name" value="Protein tyrosine phosphatase superfamily"/>
    <property type="match status" value="2"/>
</dbReference>
<dbReference type="InterPro" id="IPR000387">
    <property type="entry name" value="Tyr_Pase_dom"/>
</dbReference>
<name>A0A1X7UGW7_AMPQE</name>